<keyword evidence="3" id="KW-1185">Reference proteome</keyword>
<dbReference type="AlphaFoldDB" id="A0AAD6XDL1"/>
<protein>
    <submittedName>
        <fullName evidence="2">Uncharacterized protein</fullName>
    </submittedName>
</protein>
<evidence type="ECO:0000313" key="2">
    <source>
        <dbReference type="EMBL" id="KAJ7046087.1"/>
    </source>
</evidence>
<feature type="compositionally biased region" description="Basic and acidic residues" evidence="1">
    <location>
        <begin position="83"/>
        <end position="100"/>
    </location>
</feature>
<dbReference type="EMBL" id="JARJCM010000003">
    <property type="protein sequence ID" value="KAJ7046087.1"/>
    <property type="molecule type" value="Genomic_DNA"/>
</dbReference>
<evidence type="ECO:0000256" key="1">
    <source>
        <dbReference type="SAM" id="MobiDB-lite"/>
    </source>
</evidence>
<feature type="region of interest" description="Disordered" evidence="1">
    <location>
        <begin position="324"/>
        <end position="358"/>
    </location>
</feature>
<accession>A0AAD6XDL1</accession>
<comment type="caution">
    <text evidence="2">The sequence shown here is derived from an EMBL/GenBank/DDBJ whole genome shotgun (WGS) entry which is preliminary data.</text>
</comment>
<proteinExistence type="predicted"/>
<evidence type="ECO:0000313" key="3">
    <source>
        <dbReference type="Proteomes" id="UP001218188"/>
    </source>
</evidence>
<feature type="region of interest" description="Disordered" evidence="1">
    <location>
        <begin position="214"/>
        <end position="235"/>
    </location>
</feature>
<name>A0AAD6XDL1_9AGAR</name>
<feature type="compositionally biased region" description="Polar residues" evidence="1">
    <location>
        <begin position="51"/>
        <end position="61"/>
    </location>
</feature>
<organism evidence="2 3">
    <name type="scientific">Mycena alexandri</name>
    <dbReference type="NCBI Taxonomy" id="1745969"/>
    <lineage>
        <taxon>Eukaryota</taxon>
        <taxon>Fungi</taxon>
        <taxon>Dikarya</taxon>
        <taxon>Basidiomycota</taxon>
        <taxon>Agaricomycotina</taxon>
        <taxon>Agaricomycetes</taxon>
        <taxon>Agaricomycetidae</taxon>
        <taxon>Agaricales</taxon>
        <taxon>Marasmiineae</taxon>
        <taxon>Mycenaceae</taxon>
        <taxon>Mycena</taxon>
    </lineage>
</organism>
<feature type="region of interest" description="Disordered" evidence="1">
    <location>
        <begin position="1"/>
        <end position="101"/>
    </location>
</feature>
<dbReference type="Proteomes" id="UP001218188">
    <property type="component" value="Unassembled WGS sequence"/>
</dbReference>
<feature type="compositionally biased region" description="Polar residues" evidence="1">
    <location>
        <begin position="214"/>
        <end position="227"/>
    </location>
</feature>
<reference evidence="2" key="1">
    <citation type="submission" date="2023-03" db="EMBL/GenBank/DDBJ databases">
        <title>Massive genome expansion in bonnet fungi (Mycena s.s.) driven by repeated elements and novel gene families across ecological guilds.</title>
        <authorList>
            <consortium name="Lawrence Berkeley National Laboratory"/>
            <person name="Harder C.B."/>
            <person name="Miyauchi S."/>
            <person name="Viragh M."/>
            <person name="Kuo A."/>
            <person name="Thoen E."/>
            <person name="Andreopoulos B."/>
            <person name="Lu D."/>
            <person name="Skrede I."/>
            <person name="Drula E."/>
            <person name="Henrissat B."/>
            <person name="Morin E."/>
            <person name="Kohler A."/>
            <person name="Barry K."/>
            <person name="LaButti K."/>
            <person name="Morin E."/>
            <person name="Salamov A."/>
            <person name="Lipzen A."/>
            <person name="Mereny Z."/>
            <person name="Hegedus B."/>
            <person name="Baldrian P."/>
            <person name="Stursova M."/>
            <person name="Weitz H."/>
            <person name="Taylor A."/>
            <person name="Grigoriev I.V."/>
            <person name="Nagy L.G."/>
            <person name="Martin F."/>
            <person name="Kauserud H."/>
        </authorList>
    </citation>
    <scope>NUCLEOTIDE SEQUENCE</scope>
    <source>
        <strain evidence="2">CBHHK200</strain>
    </source>
</reference>
<sequence>MKPRGHGRSRWDPGAFWAEEPTATDAGPIPPRAGMPTGCAWPASAFGAADSTPQGQAQADTVTAADEPPESPPTNSSAEYEYDDRKERAGHPEAKGEDTKTGAAGGVMFVIPSRVPCDGPSYIQGTEISREAIIDIFAELGFGTGERDTSRGRRATDGAASEVDTGRGSYTIRLASTCTRLSLPMNGVPLSAAGRECRLDDGGRATASMTRGTNLRTRPRTNGQRFGQTDKWEDPGLYPWRPGSKSPKSAAFCRDSFWRVSNLGFALETLNFCRDGVPGIQGYIPGSLSEARMAKDVLFGSACGDSLVSDAKAYKVLTSTRDDAKEKIQGTAGSQTPFRRESKFSPTENDLDALPYTT</sequence>
<gene>
    <name evidence="2" type="ORF">C8F04DRAFT_1227343</name>
</gene>